<proteinExistence type="predicted"/>
<dbReference type="InterPro" id="IPR039609">
    <property type="entry name" value="VQ_15/22"/>
</dbReference>
<protein>
    <submittedName>
        <fullName evidence="4">Uncharacterized protein PB18E9.04c-like</fullName>
    </submittedName>
</protein>
<gene>
    <name evidence="4" type="primary">LOC120260700</name>
</gene>
<sequence length="334" mass="35553">MDSGNSGSLQSSSAGEDDYDFTGPNTGVTTSIHAPTPPLPPPSSSSSTSLFDTFTYFESFPRSPPPTAGNTNTTTTTSTTNPLLNLEPSWPRPLRPPFNPNSTTDITGFINPSSSSSTTPVQPLQPDPPSRVSKKRSRASRRAPTTVLTTDTSNFRAMVQEFTGIPTAPFSSSTSTTTSTSRSRLPRYDSPYLLRPFAHKPHPTSFLSSSSTSPLLDPPASTSSANVASSNQLSHDHHHLSAASMQNQVLNFQSLLQSPITNLPSFMTSNKSDQVNYGVTHNVVGQVGGNLSNLVGSSEAMHSACSEFHSEKASDAARPPRTQGMVDSWICSSD</sequence>
<feature type="domain" description="VQ" evidence="2">
    <location>
        <begin position="142"/>
        <end position="169"/>
    </location>
</feature>
<feature type="compositionally biased region" description="Basic residues" evidence="1">
    <location>
        <begin position="132"/>
        <end position="141"/>
    </location>
</feature>
<keyword evidence="3" id="KW-1185">Reference proteome</keyword>
<evidence type="ECO:0000256" key="1">
    <source>
        <dbReference type="SAM" id="MobiDB-lite"/>
    </source>
</evidence>
<dbReference type="PANTHER" id="PTHR33179">
    <property type="entry name" value="VQ MOTIF-CONTAINING PROTEIN"/>
    <property type="match status" value="1"/>
</dbReference>
<name>A0AB40BA65_DIOCR</name>
<feature type="compositionally biased region" description="Low complexity" evidence="1">
    <location>
        <begin position="68"/>
        <end position="86"/>
    </location>
</feature>
<evidence type="ECO:0000259" key="2">
    <source>
        <dbReference type="Pfam" id="PF05678"/>
    </source>
</evidence>
<feature type="region of interest" description="Disordered" evidence="1">
    <location>
        <begin position="1"/>
        <end position="154"/>
    </location>
</feature>
<reference evidence="4" key="1">
    <citation type="submission" date="2025-08" db="UniProtKB">
        <authorList>
            <consortium name="RefSeq"/>
        </authorList>
    </citation>
    <scope>IDENTIFICATION</scope>
</reference>
<feature type="region of interest" description="Disordered" evidence="1">
    <location>
        <begin position="166"/>
        <end position="187"/>
    </location>
</feature>
<dbReference type="InterPro" id="IPR008889">
    <property type="entry name" value="VQ"/>
</dbReference>
<dbReference type="AlphaFoldDB" id="A0AB40BA65"/>
<evidence type="ECO:0000313" key="4">
    <source>
        <dbReference type="RefSeq" id="XP_039124181.1"/>
    </source>
</evidence>
<feature type="compositionally biased region" description="Polar residues" evidence="1">
    <location>
        <begin position="23"/>
        <end position="33"/>
    </location>
</feature>
<dbReference type="RefSeq" id="XP_039124181.1">
    <property type="nucleotide sequence ID" value="XM_039268247.1"/>
</dbReference>
<feature type="compositionally biased region" description="Low complexity" evidence="1">
    <location>
        <begin position="1"/>
        <end position="14"/>
    </location>
</feature>
<feature type="compositionally biased region" description="Low complexity" evidence="1">
    <location>
        <begin position="171"/>
        <end position="183"/>
    </location>
</feature>
<accession>A0AB40BA65</accession>
<evidence type="ECO:0000313" key="3">
    <source>
        <dbReference type="Proteomes" id="UP001515500"/>
    </source>
</evidence>
<organism evidence="3 4">
    <name type="scientific">Dioscorea cayennensis subsp. rotundata</name>
    <name type="common">White Guinea yam</name>
    <name type="synonym">Dioscorea rotundata</name>
    <dbReference type="NCBI Taxonomy" id="55577"/>
    <lineage>
        <taxon>Eukaryota</taxon>
        <taxon>Viridiplantae</taxon>
        <taxon>Streptophyta</taxon>
        <taxon>Embryophyta</taxon>
        <taxon>Tracheophyta</taxon>
        <taxon>Spermatophyta</taxon>
        <taxon>Magnoliopsida</taxon>
        <taxon>Liliopsida</taxon>
        <taxon>Dioscoreales</taxon>
        <taxon>Dioscoreaceae</taxon>
        <taxon>Dioscorea</taxon>
    </lineage>
</organism>
<feature type="region of interest" description="Disordered" evidence="1">
    <location>
        <begin position="203"/>
        <end position="237"/>
    </location>
</feature>
<feature type="compositionally biased region" description="Low complexity" evidence="1">
    <location>
        <begin position="203"/>
        <end position="233"/>
    </location>
</feature>
<dbReference type="Pfam" id="PF05678">
    <property type="entry name" value="VQ"/>
    <property type="match status" value="1"/>
</dbReference>
<feature type="compositionally biased region" description="Pro residues" evidence="1">
    <location>
        <begin position="90"/>
        <end position="99"/>
    </location>
</feature>
<dbReference type="PANTHER" id="PTHR33179:SF4">
    <property type="entry name" value="VQ MOTIF-CONTAINING PROTEIN"/>
    <property type="match status" value="1"/>
</dbReference>
<dbReference type="GeneID" id="120260700"/>
<dbReference type="Proteomes" id="UP001515500">
    <property type="component" value="Chromosome 5"/>
</dbReference>